<proteinExistence type="predicted"/>
<accession>A0A0E0HX59</accession>
<dbReference type="AlphaFoldDB" id="A0A0E0HX59"/>
<evidence type="ECO:0000256" key="1">
    <source>
        <dbReference type="SAM" id="MobiDB-lite"/>
    </source>
</evidence>
<reference evidence="2" key="2">
    <citation type="submission" date="2018-04" db="EMBL/GenBank/DDBJ databases">
        <title>OnivRS2 (Oryza nivara Reference Sequence Version 2).</title>
        <authorList>
            <person name="Zhang J."/>
            <person name="Kudrna D."/>
            <person name="Lee S."/>
            <person name="Talag J."/>
            <person name="Rajasekar S."/>
            <person name="Welchert J."/>
            <person name="Hsing Y.-I."/>
            <person name="Wing R.A."/>
        </authorList>
    </citation>
    <scope>NUCLEOTIDE SEQUENCE [LARGE SCALE GENOMIC DNA]</scope>
    <source>
        <strain evidence="2">SL10</strain>
    </source>
</reference>
<sequence>MPTQPRTHIPISSSPLSAYCFLRAPFRSLHFFLVEPTSRTPSTSLSLAAKYTITLDAIPLFEKPALAVLRHSQQHLAATVALPLHLMRQVSDNGERRRQSETEKCTPVYGSSSSATGRGGAKTNDSSHTWHSRWRSKFAAARLARTLSYVSRTSFPGPHLGGAVAVAQIACLLGKVVGAHIYRGAGWQTDGRMRGSSGDPVAKERVAARGDLQCKSD</sequence>
<feature type="compositionally biased region" description="Basic and acidic residues" evidence="1">
    <location>
        <begin position="93"/>
        <end position="104"/>
    </location>
</feature>
<dbReference type="EnsemblPlants" id="ONIVA07G03180.1">
    <property type="protein sequence ID" value="ONIVA07G03180.1"/>
    <property type="gene ID" value="ONIVA07G03180"/>
</dbReference>
<dbReference type="Gramene" id="ONIVA07G03180.1">
    <property type="protein sequence ID" value="ONIVA07G03180.1"/>
    <property type="gene ID" value="ONIVA07G03180"/>
</dbReference>
<feature type="region of interest" description="Disordered" evidence="1">
    <location>
        <begin position="91"/>
        <end position="128"/>
    </location>
</feature>
<protein>
    <submittedName>
        <fullName evidence="2">Uncharacterized protein</fullName>
    </submittedName>
</protein>
<name>A0A0E0HX59_ORYNI</name>
<evidence type="ECO:0000313" key="3">
    <source>
        <dbReference type="Proteomes" id="UP000006591"/>
    </source>
</evidence>
<organism evidence="2">
    <name type="scientific">Oryza nivara</name>
    <name type="common">Indian wild rice</name>
    <name type="synonym">Oryza sativa f. spontanea</name>
    <dbReference type="NCBI Taxonomy" id="4536"/>
    <lineage>
        <taxon>Eukaryota</taxon>
        <taxon>Viridiplantae</taxon>
        <taxon>Streptophyta</taxon>
        <taxon>Embryophyta</taxon>
        <taxon>Tracheophyta</taxon>
        <taxon>Spermatophyta</taxon>
        <taxon>Magnoliopsida</taxon>
        <taxon>Liliopsida</taxon>
        <taxon>Poales</taxon>
        <taxon>Poaceae</taxon>
        <taxon>BOP clade</taxon>
        <taxon>Oryzoideae</taxon>
        <taxon>Oryzeae</taxon>
        <taxon>Oryzinae</taxon>
        <taxon>Oryza</taxon>
    </lineage>
</organism>
<dbReference type="Proteomes" id="UP000006591">
    <property type="component" value="Chromosome 7"/>
</dbReference>
<keyword evidence="3" id="KW-1185">Reference proteome</keyword>
<dbReference type="HOGENOM" id="CLU_1274022_0_0_1"/>
<evidence type="ECO:0000313" key="2">
    <source>
        <dbReference type="EnsemblPlants" id="ONIVA07G03180.1"/>
    </source>
</evidence>
<reference evidence="2" key="1">
    <citation type="submission" date="2015-04" db="UniProtKB">
        <authorList>
            <consortium name="EnsemblPlants"/>
        </authorList>
    </citation>
    <scope>IDENTIFICATION</scope>
    <source>
        <strain evidence="2">SL10</strain>
    </source>
</reference>